<dbReference type="PANTHER" id="PTHR34978:SF3">
    <property type="entry name" value="SLR0241 PROTEIN"/>
    <property type="match status" value="1"/>
</dbReference>
<feature type="domain" description="Peptidase M56" evidence="2">
    <location>
        <begin position="130"/>
        <end position="305"/>
    </location>
</feature>
<dbReference type="OrthoDB" id="232400at2"/>
<evidence type="ECO:0000313" key="3">
    <source>
        <dbReference type="EMBL" id="TWT87836.1"/>
    </source>
</evidence>
<feature type="transmembrane region" description="Helical" evidence="1">
    <location>
        <begin position="52"/>
        <end position="71"/>
    </location>
</feature>
<reference evidence="3 4" key="1">
    <citation type="submission" date="2019-02" db="EMBL/GenBank/DDBJ databases">
        <title>Deep-cultivation of Planctomycetes and their phenomic and genomic characterization uncovers novel biology.</title>
        <authorList>
            <person name="Wiegand S."/>
            <person name="Jogler M."/>
            <person name="Boedeker C."/>
            <person name="Pinto D."/>
            <person name="Vollmers J."/>
            <person name="Rivas-Marin E."/>
            <person name="Kohn T."/>
            <person name="Peeters S.H."/>
            <person name="Heuer A."/>
            <person name="Rast P."/>
            <person name="Oberbeckmann S."/>
            <person name="Bunk B."/>
            <person name="Jeske O."/>
            <person name="Meyerdierks A."/>
            <person name="Storesund J.E."/>
            <person name="Kallscheuer N."/>
            <person name="Luecker S."/>
            <person name="Lage O.M."/>
            <person name="Pohl T."/>
            <person name="Merkel B.J."/>
            <person name="Hornburger P."/>
            <person name="Mueller R.-W."/>
            <person name="Bruemmer F."/>
            <person name="Labrenz M."/>
            <person name="Spormann A.M."/>
            <person name="Op Den Camp H."/>
            <person name="Overmann J."/>
            <person name="Amann R."/>
            <person name="Jetten M.S.M."/>
            <person name="Mascher T."/>
            <person name="Medema M.H."/>
            <person name="Devos D.P."/>
            <person name="Kaster A.-K."/>
            <person name="Ovreas L."/>
            <person name="Rohde M."/>
            <person name="Galperin M.Y."/>
            <person name="Jogler C."/>
        </authorList>
    </citation>
    <scope>NUCLEOTIDE SEQUENCE [LARGE SCALE GENOMIC DNA]</scope>
    <source>
        <strain evidence="3 4">Pla100</strain>
    </source>
</reference>
<sequence length="335" mass="37026">MLFATSFPSNLSEFASTLLIIVALTATFVWTFAGLIALTWCRASAAARHRTWALSMVAVLIAPLLVPSIPLPRWTAWQTPRDSAPEALRQTVLRVNAFDLNTRVDAVDEQPPPISILIESVASDQLPMHATPATPAVSSLAVASSSASPEQAAAILPEIDTNWHVIEATLIVVWAMGMFVGALLFLRSTRRVRQLIRGSLLIEEGRHCDQFIALSKKLGLRKHVKLGVSSEEIVPFVTGWASPVVVLPAGFGNWTSDRLNVVLAHELIHIRRADLFWQTIARWCLIVAWFHPLAWIATWRLRVEQGEDHGDIAPQRLLTWHPVAVTMTGSSLLSW</sequence>
<dbReference type="InterPro" id="IPR052173">
    <property type="entry name" value="Beta-lactam_resp_regulator"/>
</dbReference>
<evidence type="ECO:0000256" key="1">
    <source>
        <dbReference type="SAM" id="Phobius"/>
    </source>
</evidence>
<feature type="transmembrane region" description="Helical" evidence="1">
    <location>
        <begin position="14"/>
        <end position="40"/>
    </location>
</feature>
<dbReference type="Pfam" id="PF05569">
    <property type="entry name" value="Peptidase_M56"/>
    <property type="match status" value="1"/>
</dbReference>
<evidence type="ECO:0000313" key="4">
    <source>
        <dbReference type="Proteomes" id="UP000316213"/>
    </source>
</evidence>
<keyword evidence="1" id="KW-0812">Transmembrane</keyword>
<name>A0A5C5ZL33_9BACT</name>
<protein>
    <submittedName>
        <fullName evidence="3">Regulatory protein BlaR1</fullName>
    </submittedName>
</protein>
<dbReference type="Proteomes" id="UP000316213">
    <property type="component" value="Unassembled WGS sequence"/>
</dbReference>
<keyword evidence="4" id="KW-1185">Reference proteome</keyword>
<dbReference type="InterPro" id="IPR008756">
    <property type="entry name" value="Peptidase_M56"/>
</dbReference>
<evidence type="ECO:0000259" key="2">
    <source>
        <dbReference type="Pfam" id="PF05569"/>
    </source>
</evidence>
<dbReference type="AlphaFoldDB" id="A0A5C5ZL33"/>
<gene>
    <name evidence="3" type="primary">blaR1_3</name>
    <name evidence="3" type="ORF">Pla100_58750</name>
</gene>
<organism evidence="3 4">
    <name type="scientific">Neorhodopirellula pilleata</name>
    <dbReference type="NCBI Taxonomy" id="2714738"/>
    <lineage>
        <taxon>Bacteria</taxon>
        <taxon>Pseudomonadati</taxon>
        <taxon>Planctomycetota</taxon>
        <taxon>Planctomycetia</taxon>
        <taxon>Pirellulales</taxon>
        <taxon>Pirellulaceae</taxon>
        <taxon>Neorhodopirellula</taxon>
    </lineage>
</organism>
<proteinExistence type="predicted"/>
<dbReference type="EMBL" id="SJPM01000025">
    <property type="protein sequence ID" value="TWT87836.1"/>
    <property type="molecule type" value="Genomic_DNA"/>
</dbReference>
<dbReference type="Gene3D" id="3.30.2010.10">
    <property type="entry name" value="Metalloproteases ('zincins'), catalytic domain"/>
    <property type="match status" value="1"/>
</dbReference>
<accession>A0A5C5ZL33</accession>
<dbReference type="PANTHER" id="PTHR34978">
    <property type="entry name" value="POSSIBLE SENSOR-TRANSDUCER PROTEIN BLAR"/>
    <property type="match status" value="1"/>
</dbReference>
<dbReference type="CDD" id="cd07341">
    <property type="entry name" value="M56_BlaR1_MecR1_like"/>
    <property type="match status" value="1"/>
</dbReference>
<keyword evidence="1" id="KW-0472">Membrane</keyword>
<keyword evidence="1" id="KW-1133">Transmembrane helix</keyword>
<comment type="caution">
    <text evidence="3">The sequence shown here is derived from an EMBL/GenBank/DDBJ whole genome shotgun (WGS) entry which is preliminary data.</text>
</comment>
<feature type="transmembrane region" description="Helical" evidence="1">
    <location>
        <begin position="165"/>
        <end position="186"/>
    </location>
</feature>